<proteinExistence type="predicted"/>
<gene>
    <name evidence="2" type="ORF">KTT_05210</name>
</gene>
<feature type="region of interest" description="Disordered" evidence="1">
    <location>
        <begin position="1"/>
        <end position="22"/>
    </location>
</feature>
<comment type="caution">
    <text evidence="2">The sequence shown here is derived from an EMBL/GenBank/DDBJ whole genome shotgun (WGS) entry which is preliminary data.</text>
</comment>
<protein>
    <recommendedName>
        <fullName evidence="4">SprT-like domain-containing protein</fullName>
    </recommendedName>
</protein>
<dbReference type="RefSeq" id="WP_126578250.1">
    <property type="nucleotide sequence ID" value="NZ_BIFR01000001.1"/>
</dbReference>
<sequence length="229" mass="26405">MTTANQSRRSPSPTKRPALPPIGAEPLIHGDVATIRRWLLYYAQKLALPTSELLLLAITQDRQEYMLWTARRLNTMALGCYCYISTRVKGTQHRHLIFIEPELQPQSIEVTVAHELIHMADRVNGTPRRHRHHGYDSIAADEAALTGYDLDELRRLLHEESQRRDAIRRQRRPLRYMYACSHCGKTYPRARRYSQSVSCSSCDKHYNPVFKLALLPAVEPDDQAKMVSD</sequence>
<evidence type="ECO:0000256" key="1">
    <source>
        <dbReference type="SAM" id="MobiDB-lite"/>
    </source>
</evidence>
<reference evidence="3" key="1">
    <citation type="submission" date="2018-12" db="EMBL/GenBank/DDBJ databases">
        <title>Tengunoibacter tsumagoiensis gen. nov., sp. nov., Dictyobacter kobayashii sp. nov., D. alpinus sp. nov., and D. joshuensis sp. nov. and description of Dictyobacteraceae fam. nov. within the order Ktedonobacterales isolated from Tengu-no-mugimeshi.</title>
        <authorList>
            <person name="Wang C.M."/>
            <person name="Zheng Y."/>
            <person name="Sakai Y."/>
            <person name="Toyoda A."/>
            <person name="Minakuchi Y."/>
            <person name="Abe K."/>
            <person name="Yokota A."/>
            <person name="Yabe S."/>
        </authorList>
    </citation>
    <scope>NUCLEOTIDE SEQUENCE [LARGE SCALE GENOMIC DNA]</scope>
    <source>
        <strain evidence="3">Uno3</strain>
    </source>
</reference>
<dbReference type="OrthoDB" id="9799909at2"/>
<evidence type="ECO:0000313" key="2">
    <source>
        <dbReference type="EMBL" id="GCE10662.1"/>
    </source>
</evidence>
<dbReference type="AlphaFoldDB" id="A0A401ZV34"/>
<dbReference type="EMBL" id="BIFR01000001">
    <property type="protein sequence ID" value="GCE10662.1"/>
    <property type="molecule type" value="Genomic_DNA"/>
</dbReference>
<evidence type="ECO:0008006" key="4">
    <source>
        <dbReference type="Google" id="ProtNLM"/>
    </source>
</evidence>
<organism evidence="2 3">
    <name type="scientific">Tengunoibacter tsumagoiensis</name>
    <dbReference type="NCBI Taxonomy" id="2014871"/>
    <lineage>
        <taxon>Bacteria</taxon>
        <taxon>Bacillati</taxon>
        <taxon>Chloroflexota</taxon>
        <taxon>Ktedonobacteria</taxon>
        <taxon>Ktedonobacterales</taxon>
        <taxon>Dictyobacteraceae</taxon>
        <taxon>Tengunoibacter</taxon>
    </lineage>
</organism>
<keyword evidence="3" id="KW-1185">Reference proteome</keyword>
<name>A0A401ZV34_9CHLR</name>
<feature type="compositionally biased region" description="Polar residues" evidence="1">
    <location>
        <begin position="1"/>
        <end position="13"/>
    </location>
</feature>
<evidence type="ECO:0000313" key="3">
    <source>
        <dbReference type="Proteomes" id="UP000287352"/>
    </source>
</evidence>
<accession>A0A401ZV34</accession>
<dbReference type="Proteomes" id="UP000287352">
    <property type="component" value="Unassembled WGS sequence"/>
</dbReference>